<evidence type="ECO:0000259" key="8">
    <source>
        <dbReference type="Pfam" id="PF08281"/>
    </source>
</evidence>
<dbReference type="NCBIfam" id="TIGR02937">
    <property type="entry name" value="sigma70-ECF"/>
    <property type="match status" value="1"/>
</dbReference>
<evidence type="ECO:0000256" key="5">
    <source>
        <dbReference type="ARBA" id="ARBA00023163"/>
    </source>
</evidence>
<dbReference type="GO" id="GO:0006352">
    <property type="term" value="P:DNA-templated transcription initiation"/>
    <property type="evidence" value="ECO:0007669"/>
    <property type="project" value="InterPro"/>
</dbReference>
<evidence type="ECO:0000259" key="7">
    <source>
        <dbReference type="Pfam" id="PF04542"/>
    </source>
</evidence>
<keyword evidence="12" id="KW-1185">Reference proteome</keyword>
<organism evidence="10 12">
    <name type="scientific">Ferroacidibacillus organovorans</name>
    <dbReference type="NCBI Taxonomy" id="1765683"/>
    <lineage>
        <taxon>Bacteria</taxon>
        <taxon>Bacillati</taxon>
        <taxon>Bacillota</taxon>
        <taxon>Bacilli</taxon>
        <taxon>Bacillales</taxon>
        <taxon>Alicyclobacillaceae</taxon>
        <taxon>Ferroacidibacillus</taxon>
    </lineage>
</organism>
<dbReference type="PANTHER" id="PTHR43133">
    <property type="entry name" value="RNA POLYMERASE ECF-TYPE SIGMA FACTO"/>
    <property type="match status" value="1"/>
</dbReference>
<keyword evidence="4 6" id="KW-0238">DNA-binding</keyword>
<dbReference type="PROSITE" id="PS01063">
    <property type="entry name" value="SIGMA70_ECF"/>
    <property type="match status" value="1"/>
</dbReference>
<dbReference type="RefSeq" id="WP_067562425.1">
    <property type="nucleotide sequence ID" value="NZ_LSUQ01000009.1"/>
</dbReference>
<dbReference type="SUPFAM" id="SSF88659">
    <property type="entry name" value="Sigma3 and sigma4 domains of RNA polymerase sigma factors"/>
    <property type="match status" value="1"/>
</dbReference>
<reference evidence="9 11" key="1">
    <citation type="submission" date="2016-02" db="EMBL/GenBank/DDBJ databases">
        <title>Draft genome sequence of Acidibacillus ferrooxidans SLC66.</title>
        <authorList>
            <person name="Oliveira G."/>
            <person name="Nancucheo I."/>
            <person name="Dall'Agnol H."/>
            <person name="Johnson B."/>
            <person name="Oliveira R."/>
            <person name="Nunes G.L."/>
            <person name="Tzotzos G."/>
            <person name="Orellana S.C."/>
            <person name="Salim A.C."/>
            <person name="Araujo F.M."/>
        </authorList>
    </citation>
    <scope>NUCLEOTIDE SEQUENCE [LARGE SCALE GENOMIC DNA]</scope>
    <source>
        <strain evidence="9 11">SLC66</strain>
    </source>
</reference>
<gene>
    <name evidence="9" type="ORF">AYW79_04915</name>
    <name evidence="10" type="ORF">B2M26_10435</name>
</gene>
<reference evidence="10 12" key="2">
    <citation type="submission" date="2017-02" db="EMBL/GenBank/DDBJ databases">
        <title>Draft genome of Acidibacillus ferrooxidans Huett2.</title>
        <authorList>
            <person name="Schopf S."/>
        </authorList>
    </citation>
    <scope>NUCLEOTIDE SEQUENCE [LARGE SCALE GENOMIC DNA]</scope>
    <source>
        <strain evidence="10 12">Huett2</strain>
    </source>
</reference>
<evidence type="ECO:0000313" key="11">
    <source>
        <dbReference type="Proteomes" id="UP000077421"/>
    </source>
</evidence>
<accession>A0A162S313</accession>
<comment type="similarity">
    <text evidence="1 6">Belongs to the sigma-70 factor family. ECF subfamily.</text>
</comment>
<dbReference type="Gene3D" id="1.10.10.10">
    <property type="entry name" value="Winged helix-like DNA-binding domain superfamily/Winged helix DNA-binding domain"/>
    <property type="match status" value="1"/>
</dbReference>
<dbReference type="GO" id="GO:0006950">
    <property type="term" value="P:response to stress"/>
    <property type="evidence" value="ECO:0007669"/>
    <property type="project" value="UniProtKB-ARBA"/>
</dbReference>
<dbReference type="OrthoDB" id="2381110at2"/>
<dbReference type="GO" id="GO:0003677">
    <property type="term" value="F:DNA binding"/>
    <property type="evidence" value="ECO:0007669"/>
    <property type="project" value="UniProtKB-KW"/>
</dbReference>
<feature type="domain" description="RNA polymerase sigma-70 region 2" evidence="7">
    <location>
        <begin position="11"/>
        <end position="78"/>
    </location>
</feature>
<protein>
    <recommendedName>
        <fullName evidence="6">RNA polymerase sigma factor</fullName>
    </recommendedName>
</protein>
<dbReference type="InterPro" id="IPR014284">
    <property type="entry name" value="RNA_pol_sigma-70_dom"/>
</dbReference>
<keyword evidence="2 6" id="KW-0805">Transcription regulation</keyword>
<sequence length="184" mass="21569">MPNDEETMDGLLRAYGRDILHFIRFYTKNNNEAEDLTQEVFIRAYKNIAAFRSDCDAKTWLLKIAVNVCRNFARWQQRHPAFPVDIFPITLISPSAESEVLRRSDEMSIAYQVQELPVKLKEVVLLHYFEDKSINEIAKMLGILEGAVKVRLFRARKLLKQREEGLAHEERSDQRQLKKLAPHR</sequence>
<dbReference type="InterPro" id="IPR013325">
    <property type="entry name" value="RNA_pol_sigma_r2"/>
</dbReference>
<dbReference type="Pfam" id="PF08281">
    <property type="entry name" value="Sigma70_r4_2"/>
    <property type="match status" value="1"/>
</dbReference>
<dbReference type="Proteomes" id="UP000190229">
    <property type="component" value="Unassembled WGS sequence"/>
</dbReference>
<dbReference type="InterPro" id="IPR000838">
    <property type="entry name" value="RNA_pol_sigma70_ECF_CS"/>
</dbReference>
<dbReference type="InterPro" id="IPR013249">
    <property type="entry name" value="RNA_pol_sigma70_r4_t2"/>
</dbReference>
<dbReference type="EMBL" id="LSUQ01000009">
    <property type="protein sequence ID" value="OAG94525.1"/>
    <property type="molecule type" value="Genomic_DNA"/>
</dbReference>
<dbReference type="InterPro" id="IPR039425">
    <property type="entry name" value="RNA_pol_sigma-70-like"/>
</dbReference>
<dbReference type="PANTHER" id="PTHR43133:SF60">
    <property type="entry name" value="RNA POLYMERASE SIGMA FACTOR SIGV"/>
    <property type="match status" value="1"/>
</dbReference>
<evidence type="ECO:0000256" key="3">
    <source>
        <dbReference type="ARBA" id="ARBA00023082"/>
    </source>
</evidence>
<evidence type="ECO:0000313" key="10">
    <source>
        <dbReference type="EMBL" id="OPG15497.1"/>
    </source>
</evidence>
<feature type="domain" description="RNA polymerase sigma factor 70 region 4 type 2" evidence="8">
    <location>
        <begin position="109"/>
        <end position="159"/>
    </location>
</feature>
<dbReference type="InterPro" id="IPR007627">
    <property type="entry name" value="RNA_pol_sigma70_r2"/>
</dbReference>
<dbReference type="InterPro" id="IPR036388">
    <property type="entry name" value="WH-like_DNA-bd_sf"/>
</dbReference>
<evidence type="ECO:0000313" key="9">
    <source>
        <dbReference type="EMBL" id="OAG94525.1"/>
    </source>
</evidence>
<dbReference type="Pfam" id="PF04542">
    <property type="entry name" value="Sigma70_r2"/>
    <property type="match status" value="1"/>
</dbReference>
<dbReference type="CDD" id="cd06171">
    <property type="entry name" value="Sigma70_r4"/>
    <property type="match status" value="1"/>
</dbReference>
<keyword evidence="3 6" id="KW-0731">Sigma factor</keyword>
<evidence type="ECO:0000256" key="4">
    <source>
        <dbReference type="ARBA" id="ARBA00023125"/>
    </source>
</evidence>
<dbReference type="EMBL" id="MWPS01000027">
    <property type="protein sequence ID" value="OPG15497.1"/>
    <property type="molecule type" value="Genomic_DNA"/>
</dbReference>
<evidence type="ECO:0000256" key="2">
    <source>
        <dbReference type="ARBA" id="ARBA00023015"/>
    </source>
</evidence>
<keyword evidence="5 6" id="KW-0804">Transcription</keyword>
<dbReference type="AlphaFoldDB" id="A0A162S313"/>
<dbReference type="GO" id="GO:0016987">
    <property type="term" value="F:sigma factor activity"/>
    <property type="evidence" value="ECO:0007669"/>
    <property type="project" value="UniProtKB-KW"/>
</dbReference>
<evidence type="ECO:0000313" key="12">
    <source>
        <dbReference type="Proteomes" id="UP000190229"/>
    </source>
</evidence>
<name>A0A162S313_9BACL</name>
<dbReference type="Proteomes" id="UP000077421">
    <property type="component" value="Unassembled WGS sequence"/>
</dbReference>
<dbReference type="SUPFAM" id="SSF88946">
    <property type="entry name" value="Sigma2 domain of RNA polymerase sigma factors"/>
    <property type="match status" value="1"/>
</dbReference>
<dbReference type="STRING" id="1765683.B2M26_10435"/>
<proteinExistence type="inferred from homology"/>
<dbReference type="InterPro" id="IPR013324">
    <property type="entry name" value="RNA_pol_sigma_r3/r4-like"/>
</dbReference>
<evidence type="ECO:0000256" key="1">
    <source>
        <dbReference type="ARBA" id="ARBA00010641"/>
    </source>
</evidence>
<evidence type="ECO:0000256" key="6">
    <source>
        <dbReference type="RuleBase" id="RU000716"/>
    </source>
</evidence>
<dbReference type="Gene3D" id="1.10.1740.10">
    <property type="match status" value="1"/>
</dbReference>
<comment type="caution">
    <text evidence="10">The sequence shown here is derived from an EMBL/GenBank/DDBJ whole genome shotgun (WGS) entry which is preliminary data.</text>
</comment>